<evidence type="ECO:0000313" key="1">
    <source>
        <dbReference type="EMBL" id="MBD0381245.1"/>
    </source>
</evidence>
<evidence type="ECO:0000313" key="2">
    <source>
        <dbReference type="Proteomes" id="UP000650466"/>
    </source>
</evidence>
<sequence length="83" mass="9481">MIGIHPVHRRMAEIHTQAMRLGGYEMLPYKVQCELQQCVVLNATIVMKLDGLKTLALHAQEMNDMDWVAELCGKIDELETLMI</sequence>
<dbReference type="Proteomes" id="UP000650466">
    <property type="component" value="Unassembled WGS sequence"/>
</dbReference>
<organism evidence="1 2">
    <name type="scientific">Paenibacillus sedimenti</name>
    <dbReference type="NCBI Taxonomy" id="2770274"/>
    <lineage>
        <taxon>Bacteria</taxon>
        <taxon>Bacillati</taxon>
        <taxon>Bacillota</taxon>
        <taxon>Bacilli</taxon>
        <taxon>Bacillales</taxon>
        <taxon>Paenibacillaceae</taxon>
        <taxon>Paenibacillus</taxon>
    </lineage>
</organism>
<reference evidence="1" key="1">
    <citation type="submission" date="2020-09" db="EMBL/GenBank/DDBJ databases">
        <title>Draft Genome Sequence of Paenibacillus sp. WST5.</title>
        <authorList>
            <person name="Bao Z."/>
        </authorList>
    </citation>
    <scope>NUCLEOTIDE SEQUENCE</scope>
    <source>
        <strain evidence="1">WST5</strain>
    </source>
</reference>
<dbReference type="Pfam" id="PF24704">
    <property type="entry name" value="DUF7667"/>
    <property type="match status" value="1"/>
</dbReference>
<accession>A0A926KSI8</accession>
<protein>
    <submittedName>
        <fullName evidence="1">Uncharacterized protein</fullName>
    </submittedName>
</protein>
<dbReference type="EMBL" id="JACVVD010000004">
    <property type="protein sequence ID" value="MBD0381245.1"/>
    <property type="molecule type" value="Genomic_DNA"/>
</dbReference>
<gene>
    <name evidence="1" type="ORF">ICC18_14060</name>
</gene>
<dbReference type="AlphaFoldDB" id="A0A926KSI8"/>
<dbReference type="InterPro" id="IPR056084">
    <property type="entry name" value="DUF7667"/>
</dbReference>
<dbReference type="RefSeq" id="WP_188175037.1">
    <property type="nucleotide sequence ID" value="NZ_JACVVD010000004.1"/>
</dbReference>
<proteinExistence type="predicted"/>
<keyword evidence="2" id="KW-1185">Reference proteome</keyword>
<name>A0A926KSI8_9BACL</name>
<comment type="caution">
    <text evidence="1">The sequence shown here is derived from an EMBL/GenBank/DDBJ whole genome shotgun (WGS) entry which is preliminary data.</text>
</comment>